<proteinExistence type="predicted"/>
<evidence type="ECO:0000313" key="1">
    <source>
        <dbReference type="EMBL" id="KAJ0209420.1"/>
    </source>
</evidence>
<protein>
    <submittedName>
        <fullName evidence="1">Uncharacterized protein</fullName>
    </submittedName>
</protein>
<reference evidence="1 2" key="1">
    <citation type="journal article" date="2017" name="Nat. Commun.">
        <title>Genome assembly with in vitro proximity ligation data and whole-genome triplication in lettuce.</title>
        <authorList>
            <person name="Reyes-Chin-Wo S."/>
            <person name="Wang Z."/>
            <person name="Yang X."/>
            <person name="Kozik A."/>
            <person name="Arikit S."/>
            <person name="Song C."/>
            <person name="Xia L."/>
            <person name="Froenicke L."/>
            <person name="Lavelle D.O."/>
            <person name="Truco M.J."/>
            <person name="Xia R."/>
            <person name="Zhu S."/>
            <person name="Xu C."/>
            <person name="Xu H."/>
            <person name="Xu X."/>
            <person name="Cox K."/>
            <person name="Korf I."/>
            <person name="Meyers B.C."/>
            <person name="Michelmore R.W."/>
        </authorList>
    </citation>
    <scope>NUCLEOTIDE SEQUENCE [LARGE SCALE GENOMIC DNA]</scope>
    <source>
        <strain evidence="2">cv. Salinas</strain>
        <tissue evidence="1">Seedlings</tissue>
    </source>
</reference>
<accession>A0A9R1VN97</accession>
<name>A0A9R1VN97_LACSA</name>
<gene>
    <name evidence="1" type="ORF">LSAT_V11C400197720</name>
</gene>
<organism evidence="1 2">
    <name type="scientific">Lactuca sativa</name>
    <name type="common">Garden lettuce</name>
    <dbReference type="NCBI Taxonomy" id="4236"/>
    <lineage>
        <taxon>Eukaryota</taxon>
        <taxon>Viridiplantae</taxon>
        <taxon>Streptophyta</taxon>
        <taxon>Embryophyta</taxon>
        <taxon>Tracheophyta</taxon>
        <taxon>Spermatophyta</taxon>
        <taxon>Magnoliopsida</taxon>
        <taxon>eudicotyledons</taxon>
        <taxon>Gunneridae</taxon>
        <taxon>Pentapetalae</taxon>
        <taxon>asterids</taxon>
        <taxon>campanulids</taxon>
        <taxon>Asterales</taxon>
        <taxon>Asteraceae</taxon>
        <taxon>Cichorioideae</taxon>
        <taxon>Cichorieae</taxon>
        <taxon>Lactucinae</taxon>
        <taxon>Lactuca</taxon>
    </lineage>
</organism>
<dbReference type="AlphaFoldDB" id="A0A9R1VN97"/>
<sequence>MKATKHPQHISIGQRSMLRLWLISVNPSNKKTSLCLLLQSTLLARQVPTAFNELHGLLSDHDYMIQQSVPAVPSQTVYLLLISQRYDTYEPNIYRLDKYN</sequence>
<comment type="caution">
    <text evidence="1">The sequence shown here is derived from an EMBL/GenBank/DDBJ whole genome shotgun (WGS) entry which is preliminary data.</text>
</comment>
<dbReference type="EMBL" id="NBSK02000004">
    <property type="protein sequence ID" value="KAJ0209420.1"/>
    <property type="molecule type" value="Genomic_DNA"/>
</dbReference>
<dbReference type="Proteomes" id="UP000235145">
    <property type="component" value="Unassembled WGS sequence"/>
</dbReference>
<evidence type="ECO:0000313" key="2">
    <source>
        <dbReference type="Proteomes" id="UP000235145"/>
    </source>
</evidence>
<keyword evidence="2" id="KW-1185">Reference proteome</keyword>